<reference evidence="14" key="2">
    <citation type="submission" date="2020-05" db="UniProtKB">
        <authorList>
            <consortium name="EnsemblMetazoa"/>
        </authorList>
    </citation>
    <scope>IDENTIFICATION</scope>
    <source>
        <strain evidence="14">IAEA</strain>
    </source>
</reference>
<dbReference type="STRING" id="7398.A0A1B0A2E2"/>
<dbReference type="PANTHER" id="PTHR42643">
    <property type="entry name" value="IONOTROPIC RECEPTOR 20A-RELATED"/>
    <property type="match status" value="1"/>
</dbReference>
<dbReference type="EnsemblMetazoa" id="GPAI032358-RA">
    <property type="protein sequence ID" value="GPAI032358-PA"/>
    <property type="gene ID" value="GPAI032358"/>
</dbReference>
<evidence type="ECO:0000256" key="6">
    <source>
        <dbReference type="ARBA" id="ARBA00023065"/>
    </source>
</evidence>
<name>A0A1B0A2E2_GLOPL</name>
<proteinExistence type="predicted"/>
<keyword evidence="7 12" id="KW-0472">Membrane</keyword>
<evidence type="ECO:0000256" key="4">
    <source>
        <dbReference type="ARBA" id="ARBA00022692"/>
    </source>
</evidence>
<evidence type="ECO:0000256" key="7">
    <source>
        <dbReference type="ARBA" id="ARBA00023136"/>
    </source>
</evidence>
<dbReference type="SUPFAM" id="SSF53850">
    <property type="entry name" value="Periplasmic binding protein-like II"/>
    <property type="match status" value="1"/>
</dbReference>
<evidence type="ECO:0000256" key="1">
    <source>
        <dbReference type="ARBA" id="ARBA00004651"/>
    </source>
</evidence>
<keyword evidence="5 12" id="KW-1133">Transmembrane helix</keyword>
<evidence type="ECO:0000313" key="14">
    <source>
        <dbReference type="EnsemblMetazoa" id="GPAI032358-PA"/>
    </source>
</evidence>
<feature type="transmembrane region" description="Helical" evidence="12">
    <location>
        <begin position="519"/>
        <end position="540"/>
    </location>
</feature>
<evidence type="ECO:0000256" key="9">
    <source>
        <dbReference type="ARBA" id="ARBA00023180"/>
    </source>
</evidence>
<dbReference type="AlphaFoldDB" id="A0A1B0A2E2"/>
<evidence type="ECO:0000256" key="8">
    <source>
        <dbReference type="ARBA" id="ARBA00023170"/>
    </source>
</evidence>
<keyword evidence="4 12" id="KW-0812">Transmembrane</keyword>
<evidence type="ECO:0000256" key="2">
    <source>
        <dbReference type="ARBA" id="ARBA00022448"/>
    </source>
</evidence>
<keyword evidence="3" id="KW-1003">Cell membrane</keyword>
<evidence type="ECO:0000256" key="12">
    <source>
        <dbReference type="SAM" id="Phobius"/>
    </source>
</evidence>
<dbReference type="InterPro" id="IPR052192">
    <property type="entry name" value="Insect_Ionotropic_Sensory_Rcpt"/>
</dbReference>
<feature type="domain" description="Ionotropic glutamate receptor L-glutamate and glycine-binding" evidence="13">
    <location>
        <begin position="96"/>
        <end position="167"/>
    </location>
</feature>
<keyword evidence="10" id="KW-1071">Ligand-gated ion channel</keyword>
<dbReference type="Pfam" id="PF10613">
    <property type="entry name" value="Lig_chan-Glu_bd"/>
    <property type="match status" value="1"/>
</dbReference>
<keyword evidence="9" id="KW-0325">Glycoprotein</keyword>
<keyword evidence="8" id="KW-0675">Receptor</keyword>
<reference evidence="15" key="1">
    <citation type="submission" date="2014-03" db="EMBL/GenBank/DDBJ databases">
        <authorList>
            <person name="Aksoy S."/>
            <person name="Warren W."/>
            <person name="Wilson R.K."/>
        </authorList>
    </citation>
    <scope>NUCLEOTIDE SEQUENCE [LARGE SCALE GENOMIC DNA]</scope>
    <source>
        <strain evidence="15">IAEA</strain>
    </source>
</reference>
<comment type="subcellular location">
    <subcellularLocation>
        <location evidence="1">Cell membrane</location>
        <topology evidence="1">Multi-pass membrane protein</topology>
    </subcellularLocation>
</comment>
<dbReference type="Proteomes" id="UP000092445">
    <property type="component" value="Unassembled WGS sequence"/>
</dbReference>
<dbReference type="PANTHER" id="PTHR42643:SF42">
    <property type="entry name" value="IONOTROPIC GLUTAMATE RECEPTOR L-GLUTAMATE AND GLYCINE-BINDING DOMAIN-CONTAINING PROTEIN"/>
    <property type="match status" value="1"/>
</dbReference>
<dbReference type="Gene3D" id="1.10.287.70">
    <property type="match status" value="1"/>
</dbReference>
<dbReference type="VEuPathDB" id="VectorBase:GPAI032358"/>
<dbReference type="InterPro" id="IPR019594">
    <property type="entry name" value="Glu/Gly-bd"/>
</dbReference>
<sequence length="550" mass="62858">MMYDNYKLNKLRIRTEWTPIKNPGLQYGGELNVSAIGNFTLVHGLQLADWYQLSPPVTRRMNMHLARVRCLVVIIHKNRSDTLEHYLNTHYDTHLDSMNRFNFALLSNVRDLFNFSFILSKTSSWGYLKNGKFDGMIGALVRKQADIGGSPIFFRIERAKVIDYTTRTWIARPCFIFRHPRSTKKDRVVFLQPFTNDVWVYVALFGIFTILLLWILTTMERILQPEKDVERSTKVPVDVQPTLIITGGLCKNGTSGSSKQRRNASIKERNAGNILKFFFLNFGDFCCGQSINERKQSGRVGLFLESSLFYVGSICQQGNHSHDLSCTRIARKKVSLQRTKDPVAQELYAKKVTSVPATENGFTDVPQDGVLPTMAVELSDAAKAKAYRDILHSHETGAHAKTSEASNWYEPDFGVNKIKKGRFAFHVDVATAYKIIGDTFTEKEICDLTEIQLFPPQKMVSIVQKGSPLRKVITYGLRRVAEVGITDYQRKVWHFPKPRCIKQLHTDDLKVDMQTFTSALLVLIFGYAVSLLILGLEIMYHKLWQRYATT</sequence>
<accession>A0A1B0A2E2</accession>
<dbReference type="GO" id="GO:0005886">
    <property type="term" value="C:plasma membrane"/>
    <property type="evidence" value="ECO:0007669"/>
    <property type="project" value="UniProtKB-SubCell"/>
</dbReference>
<keyword evidence="2" id="KW-0813">Transport</keyword>
<feature type="transmembrane region" description="Helical" evidence="12">
    <location>
        <begin position="198"/>
        <end position="217"/>
    </location>
</feature>
<dbReference type="Gene3D" id="3.40.190.10">
    <property type="entry name" value="Periplasmic binding protein-like II"/>
    <property type="match status" value="1"/>
</dbReference>
<evidence type="ECO:0000256" key="5">
    <source>
        <dbReference type="ARBA" id="ARBA00022989"/>
    </source>
</evidence>
<dbReference type="FunFam" id="3.40.190.10:FF:000188">
    <property type="entry name" value="Ionotropic receptor 64a"/>
    <property type="match status" value="1"/>
</dbReference>
<evidence type="ECO:0000256" key="10">
    <source>
        <dbReference type="ARBA" id="ARBA00023286"/>
    </source>
</evidence>
<evidence type="ECO:0000313" key="15">
    <source>
        <dbReference type="Proteomes" id="UP000092445"/>
    </source>
</evidence>
<protein>
    <recommendedName>
        <fullName evidence="13">Ionotropic glutamate receptor L-glutamate and glycine-binding domain-containing protein</fullName>
    </recommendedName>
</protein>
<evidence type="ECO:0000256" key="11">
    <source>
        <dbReference type="ARBA" id="ARBA00023303"/>
    </source>
</evidence>
<dbReference type="GO" id="GO:0015276">
    <property type="term" value="F:ligand-gated monoatomic ion channel activity"/>
    <property type="evidence" value="ECO:0007669"/>
    <property type="project" value="InterPro"/>
</dbReference>
<keyword evidence="11" id="KW-0407">Ion channel</keyword>
<keyword evidence="6" id="KW-0406">Ion transport</keyword>
<evidence type="ECO:0000259" key="13">
    <source>
        <dbReference type="Pfam" id="PF10613"/>
    </source>
</evidence>
<evidence type="ECO:0000256" key="3">
    <source>
        <dbReference type="ARBA" id="ARBA00022475"/>
    </source>
</evidence>
<keyword evidence="15" id="KW-1185">Reference proteome</keyword>
<organism evidence="14 15">
    <name type="scientific">Glossina pallidipes</name>
    <name type="common">Tsetse fly</name>
    <dbReference type="NCBI Taxonomy" id="7398"/>
    <lineage>
        <taxon>Eukaryota</taxon>
        <taxon>Metazoa</taxon>
        <taxon>Ecdysozoa</taxon>
        <taxon>Arthropoda</taxon>
        <taxon>Hexapoda</taxon>
        <taxon>Insecta</taxon>
        <taxon>Pterygota</taxon>
        <taxon>Neoptera</taxon>
        <taxon>Endopterygota</taxon>
        <taxon>Diptera</taxon>
        <taxon>Brachycera</taxon>
        <taxon>Muscomorpha</taxon>
        <taxon>Hippoboscoidea</taxon>
        <taxon>Glossinidae</taxon>
        <taxon>Glossina</taxon>
    </lineage>
</organism>